<dbReference type="Proteomes" id="UP000293912">
    <property type="component" value="Chromosome"/>
</dbReference>
<accession>A0A4P6X8V4</accession>
<comment type="subcellular location">
    <subcellularLocation>
        <location evidence="1">Membrane</location>
        <topology evidence="1">Multi-pass membrane protein</topology>
    </subcellularLocation>
</comment>
<evidence type="ECO:0000256" key="6">
    <source>
        <dbReference type="ARBA" id="ARBA00023136"/>
    </source>
</evidence>
<feature type="transmembrane region" description="Helical" evidence="7">
    <location>
        <begin position="150"/>
        <end position="171"/>
    </location>
</feature>
<keyword evidence="9" id="KW-1185">Reference proteome</keyword>
<dbReference type="Pfam" id="PF03547">
    <property type="entry name" value="Mem_trans"/>
    <property type="match status" value="1"/>
</dbReference>
<reference evidence="8 9" key="1">
    <citation type="submission" date="2019-03" db="EMBL/GenBank/DDBJ databases">
        <authorList>
            <person name="Sebastian G."/>
            <person name="Baumann P."/>
            <person name="Ruckert C."/>
            <person name="Kalinowski J."/>
            <person name="Nebel B."/>
            <person name="Takors R."/>
            <person name="Blombach B."/>
        </authorList>
    </citation>
    <scope>NUCLEOTIDE SEQUENCE [LARGE SCALE GENOMIC DNA]</scope>
    <source>
        <strain evidence="8 9">DSM 1084</strain>
    </source>
</reference>
<gene>
    <name evidence="8" type="ORF">HPF_21455</name>
</gene>
<evidence type="ECO:0000313" key="8">
    <source>
        <dbReference type="EMBL" id="QBM30271.1"/>
    </source>
</evidence>
<feature type="transmembrane region" description="Helical" evidence="7">
    <location>
        <begin position="123"/>
        <end position="144"/>
    </location>
</feature>
<dbReference type="InterPro" id="IPR004776">
    <property type="entry name" value="Mem_transp_PIN-like"/>
</dbReference>
<feature type="transmembrane region" description="Helical" evidence="7">
    <location>
        <begin position="90"/>
        <end position="111"/>
    </location>
</feature>
<dbReference type="PANTHER" id="PTHR36838">
    <property type="entry name" value="AUXIN EFFLUX CARRIER FAMILY PROTEIN"/>
    <property type="match status" value="1"/>
</dbReference>
<dbReference type="GO" id="GO:0055085">
    <property type="term" value="P:transmembrane transport"/>
    <property type="evidence" value="ECO:0007669"/>
    <property type="project" value="InterPro"/>
</dbReference>
<keyword evidence="3" id="KW-1003">Cell membrane</keyword>
<feature type="transmembrane region" description="Helical" evidence="7">
    <location>
        <begin position="226"/>
        <end position="246"/>
    </location>
</feature>
<evidence type="ECO:0000256" key="2">
    <source>
        <dbReference type="ARBA" id="ARBA00022448"/>
    </source>
</evidence>
<evidence type="ECO:0000313" key="9">
    <source>
        <dbReference type="Proteomes" id="UP000293912"/>
    </source>
</evidence>
<evidence type="ECO:0000256" key="7">
    <source>
        <dbReference type="SAM" id="Phobius"/>
    </source>
</evidence>
<evidence type="ECO:0000256" key="5">
    <source>
        <dbReference type="ARBA" id="ARBA00022989"/>
    </source>
</evidence>
<name>A0A4P6X8V4_HYDPS</name>
<feature type="transmembrane region" description="Helical" evidence="7">
    <location>
        <begin position="293"/>
        <end position="312"/>
    </location>
</feature>
<dbReference type="AlphaFoldDB" id="A0A4P6X8V4"/>
<proteinExistence type="predicted"/>
<dbReference type="EMBL" id="CP037867">
    <property type="protein sequence ID" value="QBM30271.1"/>
    <property type="molecule type" value="Genomic_DNA"/>
</dbReference>
<feature type="transmembrane region" description="Helical" evidence="7">
    <location>
        <begin position="258"/>
        <end position="281"/>
    </location>
</feature>
<feature type="transmembrane region" description="Helical" evidence="7">
    <location>
        <begin position="324"/>
        <end position="346"/>
    </location>
</feature>
<feature type="transmembrane region" description="Helical" evidence="7">
    <location>
        <begin position="61"/>
        <end position="78"/>
    </location>
</feature>
<evidence type="ECO:0000256" key="4">
    <source>
        <dbReference type="ARBA" id="ARBA00022692"/>
    </source>
</evidence>
<sequence length="347" mass="36069">MIPGGVCRAGATPDAPAETCALRQSPPVLNILIVTFPFFALVAAGFVAAHRRMLPLEAIPGLNGFVLYFALPCMLYRFGSTTPIAQLLDVTVAGVYLLCALVMVAFAIVWTMDRRIRWNDASLGALVAAFPNSGFMGVPLLVALLGPAAAGPAILTMLVDMVVTSSLCVALSRLDEGEGHGREAMIDAGKKALKGVAANPMPWAILLGALASYAQFSLPGPVEKTAWLLADAASPVALFTIGAVLARSQIQSSHPMPLSDYLPVAVMKLVLHPLLVLAVGLAVRQLGVPLDGFALTVIVLVAALPSASNVSLLAERLGADNGRIARIILVTTVAAFITFSGAVSLLT</sequence>
<keyword evidence="6 7" id="KW-0472">Membrane</keyword>
<feature type="transmembrane region" description="Helical" evidence="7">
    <location>
        <begin position="28"/>
        <end position="49"/>
    </location>
</feature>
<organism evidence="8 9">
    <name type="scientific">Hydrogenophaga pseudoflava</name>
    <name type="common">Pseudomonas carboxydoflava</name>
    <dbReference type="NCBI Taxonomy" id="47421"/>
    <lineage>
        <taxon>Bacteria</taxon>
        <taxon>Pseudomonadati</taxon>
        <taxon>Pseudomonadota</taxon>
        <taxon>Betaproteobacteria</taxon>
        <taxon>Burkholderiales</taxon>
        <taxon>Comamonadaceae</taxon>
        <taxon>Hydrogenophaga</taxon>
    </lineage>
</organism>
<keyword evidence="2" id="KW-0813">Transport</keyword>
<evidence type="ECO:0000256" key="1">
    <source>
        <dbReference type="ARBA" id="ARBA00004141"/>
    </source>
</evidence>
<keyword evidence="4 7" id="KW-0812">Transmembrane</keyword>
<dbReference type="KEGG" id="hpse:HPF_21455"/>
<protein>
    <submittedName>
        <fullName evidence="8">Putative transporter YfdV</fullName>
    </submittedName>
</protein>
<feature type="transmembrane region" description="Helical" evidence="7">
    <location>
        <begin position="192"/>
        <end position="214"/>
    </location>
</feature>
<dbReference type="PANTHER" id="PTHR36838:SF3">
    <property type="entry name" value="TRANSPORTER AUXIN EFFLUX CARRIER EC FAMILY"/>
    <property type="match status" value="1"/>
</dbReference>
<evidence type="ECO:0000256" key="3">
    <source>
        <dbReference type="ARBA" id="ARBA00022475"/>
    </source>
</evidence>
<keyword evidence="5 7" id="KW-1133">Transmembrane helix</keyword>
<dbReference type="GO" id="GO:0016020">
    <property type="term" value="C:membrane"/>
    <property type="evidence" value="ECO:0007669"/>
    <property type="project" value="UniProtKB-SubCell"/>
</dbReference>